<dbReference type="AlphaFoldDB" id="A0AAT9FGY2"/>
<dbReference type="KEGG" id="osu:NT6N_02880"/>
<proteinExistence type="predicted"/>
<dbReference type="EMBL" id="AP026866">
    <property type="protein sequence ID" value="BDS05237.1"/>
    <property type="molecule type" value="Genomic_DNA"/>
</dbReference>
<protein>
    <submittedName>
        <fullName evidence="1">Uncharacterized protein</fullName>
    </submittedName>
</protein>
<dbReference type="KEGG" id="osu:NT6N_02770"/>
<organism evidence="1">
    <name type="scientific">Oceaniferula spumae</name>
    <dbReference type="NCBI Taxonomy" id="2979115"/>
    <lineage>
        <taxon>Bacteria</taxon>
        <taxon>Pseudomonadati</taxon>
        <taxon>Verrucomicrobiota</taxon>
        <taxon>Verrucomicrobiia</taxon>
        <taxon>Verrucomicrobiales</taxon>
        <taxon>Verrucomicrobiaceae</taxon>
        <taxon>Oceaniferula</taxon>
    </lineage>
</organism>
<name>A0AAT9FGY2_9BACT</name>
<dbReference type="EMBL" id="AP026866">
    <property type="protein sequence ID" value="BDS05248.1"/>
    <property type="molecule type" value="Genomic_DNA"/>
</dbReference>
<accession>A0AAT9FGY2</accession>
<reference evidence="1" key="1">
    <citation type="submission" date="2024-07" db="EMBL/GenBank/DDBJ databases">
        <title>Complete genome sequence of Verrucomicrobiaceae bacterium NT6N.</title>
        <authorList>
            <person name="Huang C."/>
            <person name="Takami H."/>
            <person name="Hamasaki K."/>
        </authorList>
    </citation>
    <scope>NUCLEOTIDE SEQUENCE</scope>
    <source>
        <strain evidence="1">NT6N</strain>
    </source>
</reference>
<sequence length="43" mass="5181">MPLDYILSLFSNIKRHNIPLEGRRNNEQNWPESNGPKILFWLE</sequence>
<evidence type="ECO:0000313" key="1">
    <source>
        <dbReference type="EMBL" id="BDS05237.1"/>
    </source>
</evidence>
<gene>
    <name evidence="1" type="ORF">NT6N_02770</name>
    <name evidence="2" type="ORF">NT6N_02880</name>
</gene>
<evidence type="ECO:0000313" key="2">
    <source>
        <dbReference type="EMBL" id="BDS05248.1"/>
    </source>
</evidence>